<name>A0A0N0DYT7_LEPPY</name>
<feature type="domain" description="RdRp catalytic" evidence="1">
    <location>
        <begin position="183"/>
        <end position="304"/>
    </location>
</feature>
<evidence type="ECO:0000259" key="1">
    <source>
        <dbReference type="PROSITE" id="PS50507"/>
    </source>
</evidence>
<dbReference type="AlphaFoldDB" id="A0A0N0DYT7"/>
<reference evidence="2 3" key="1">
    <citation type="submission" date="2015-07" db="EMBL/GenBank/DDBJ databases">
        <title>High-quality genome of monoxenous trypanosomatid Leptomonas pyrrhocoris.</title>
        <authorList>
            <person name="Flegontov P."/>
            <person name="Butenko A."/>
            <person name="Firsov S."/>
            <person name="Vlcek C."/>
            <person name="Logacheva M.D."/>
            <person name="Field M."/>
            <person name="Filatov D."/>
            <person name="Flegontova O."/>
            <person name="Gerasimov E."/>
            <person name="Jackson A.P."/>
            <person name="Kelly S."/>
            <person name="Opperdoes F."/>
            <person name="O'Reilly A."/>
            <person name="Votypka J."/>
            <person name="Yurchenko V."/>
            <person name="Lukes J."/>
        </authorList>
    </citation>
    <scope>NUCLEOTIDE SEQUENCE [LARGE SCALE GENOMIC DNA]</scope>
    <source>
        <strain evidence="2">H10</strain>
    </source>
</reference>
<dbReference type="VEuPathDB" id="TriTrypDB:LpyrH10_02_0010"/>
<dbReference type="InterPro" id="IPR007094">
    <property type="entry name" value="RNA-dir_pol_PSvirus"/>
</dbReference>
<dbReference type="GeneID" id="26901322"/>
<keyword evidence="3" id="KW-1185">Reference proteome</keyword>
<dbReference type="SUPFAM" id="SSF56672">
    <property type="entry name" value="DNA/RNA polymerases"/>
    <property type="match status" value="1"/>
</dbReference>
<dbReference type="Proteomes" id="UP000037923">
    <property type="component" value="Unassembled WGS sequence"/>
</dbReference>
<dbReference type="GO" id="GO:0003968">
    <property type="term" value="F:RNA-directed RNA polymerase activity"/>
    <property type="evidence" value="ECO:0007669"/>
    <property type="project" value="UniProtKB-KW"/>
</dbReference>
<protein>
    <submittedName>
        <fullName evidence="2">RNA-dependent RNA polymerase</fullName>
    </submittedName>
</protein>
<keyword evidence="2" id="KW-0548">Nucleotidyltransferase</keyword>
<accession>A0A0N0DYT7</accession>
<keyword evidence="2" id="KW-0808">Transferase</keyword>
<evidence type="ECO:0000313" key="2">
    <source>
        <dbReference type="EMBL" id="KPA84471.1"/>
    </source>
</evidence>
<evidence type="ECO:0000313" key="3">
    <source>
        <dbReference type="Proteomes" id="UP000037923"/>
    </source>
</evidence>
<comment type="caution">
    <text evidence="2">The sequence shown here is derived from an EMBL/GenBank/DDBJ whole genome shotgun (WGS) entry which is preliminary data.</text>
</comment>
<dbReference type="EMBL" id="LGTL01000002">
    <property type="protein sequence ID" value="KPA84471.1"/>
    <property type="molecule type" value="Genomic_DNA"/>
</dbReference>
<organism evidence="2 3">
    <name type="scientific">Leptomonas pyrrhocoris</name>
    <name type="common">Firebug parasite</name>
    <dbReference type="NCBI Taxonomy" id="157538"/>
    <lineage>
        <taxon>Eukaryota</taxon>
        <taxon>Discoba</taxon>
        <taxon>Euglenozoa</taxon>
        <taxon>Kinetoplastea</taxon>
        <taxon>Metakinetoplastina</taxon>
        <taxon>Trypanosomatida</taxon>
        <taxon>Trypanosomatidae</taxon>
        <taxon>Leishmaniinae</taxon>
        <taxon>Leptomonas</taxon>
    </lineage>
</organism>
<dbReference type="RefSeq" id="XP_015662910.1">
    <property type="nucleotide sequence ID" value="XM_015797390.1"/>
</dbReference>
<sequence length="525" mass="62341">MIRRDLYPMKPIGFRPYYANIMDVEGNLFTRFHPDKHYWQNQLAAVSHRYGCKMPDPAKREIAEFSNFVRKRFKFFDKCHDWHSHDSWLETSNYNEARKRELYEGFIKDSIKWSHNNKSFIKDEGYDEYKMPRAINSYSDSTKYFLGPYIKSLEKKFFRNKFFVKGKSNRERDEVLRHTFGDSKVLYTDFSHFESHHRGVYAQLFVDFLYYMGGDCLEFQAARHLILGSNKSTFSSIEASCKSRLMSGALWTSFQNSFLNFFVMAYLNYKKTAVKRQFRIESLKMFIEGDDGIMKHFNYNNRIIKRLGLCLKINSAEHFSLASFCGRVISQNACFTEPTKAIDKLCWFPMRMHSMKENARRAVFKARAMSLLENNENCPILDPLARKIIQMNRNIDARVALKHFSAYERDILQDFDFSPRKLDPSDISYENRVLMEQLYGITVDQQIWFEEEILPNWEWGQVLRLTWDAPRTWIENAQETDLDNESYGFITNLTSRDQTRRLPCHIIRLFEDASADETDRSCLSR</sequence>
<keyword evidence="2" id="KW-0696">RNA-directed RNA polymerase</keyword>
<gene>
    <name evidence="2" type="ORF">ABB37_01027</name>
</gene>
<dbReference type="GO" id="GO:0039694">
    <property type="term" value="P:viral RNA genome replication"/>
    <property type="evidence" value="ECO:0007669"/>
    <property type="project" value="InterPro"/>
</dbReference>
<proteinExistence type="predicted"/>
<dbReference type="PROSITE" id="PS50507">
    <property type="entry name" value="RDRP_SSRNA_POS"/>
    <property type="match status" value="1"/>
</dbReference>
<dbReference type="InterPro" id="IPR043502">
    <property type="entry name" value="DNA/RNA_pol_sf"/>
</dbReference>